<evidence type="ECO:0000259" key="1">
    <source>
        <dbReference type="PROSITE" id="PS51192"/>
    </source>
</evidence>
<dbReference type="CDD" id="cd18032">
    <property type="entry name" value="DEXHc_RE_I_III_res"/>
    <property type="match status" value="1"/>
</dbReference>
<dbReference type="Proteomes" id="UP000727993">
    <property type="component" value="Unassembled WGS sequence"/>
</dbReference>
<proteinExistence type="predicted"/>
<dbReference type="GO" id="GO:0003677">
    <property type="term" value="F:DNA binding"/>
    <property type="evidence" value="ECO:0007669"/>
    <property type="project" value="InterPro"/>
</dbReference>
<dbReference type="Pfam" id="PF04851">
    <property type="entry name" value="ResIII"/>
    <property type="match status" value="1"/>
</dbReference>
<dbReference type="GO" id="GO:0005524">
    <property type="term" value="F:ATP binding"/>
    <property type="evidence" value="ECO:0007669"/>
    <property type="project" value="InterPro"/>
</dbReference>
<dbReference type="GO" id="GO:0016787">
    <property type="term" value="F:hydrolase activity"/>
    <property type="evidence" value="ECO:0007669"/>
    <property type="project" value="InterPro"/>
</dbReference>
<dbReference type="InterPro" id="IPR027417">
    <property type="entry name" value="P-loop_NTPase"/>
</dbReference>
<dbReference type="EMBL" id="JADJZA010000008">
    <property type="protein sequence ID" value="MBK9298233.1"/>
    <property type="molecule type" value="Genomic_DNA"/>
</dbReference>
<dbReference type="PROSITE" id="PS51192">
    <property type="entry name" value="HELICASE_ATP_BIND_1"/>
    <property type="match status" value="1"/>
</dbReference>
<feature type="domain" description="Helicase ATP-binding" evidence="1">
    <location>
        <begin position="190"/>
        <end position="379"/>
    </location>
</feature>
<reference evidence="2 3" key="1">
    <citation type="submission" date="2020-10" db="EMBL/GenBank/DDBJ databases">
        <title>Connecting structure to function with the recovery of over 1000 high-quality activated sludge metagenome-assembled genomes encoding full-length rRNA genes using long-read sequencing.</title>
        <authorList>
            <person name="Singleton C.M."/>
            <person name="Petriglieri F."/>
            <person name="Kristensen J.M."/>
            <person name="Kirkegaard R.H."/>
            <person name="Michaelsen T.Y."/>
            <person name="Andersen M.H."/>
            <person name="Karst S.M."/>
            <person name="Dueholm M.S."/>
            <person name="Nielsen P.H."/>
            <person name="Albertsen M."/>
        </authorList>
    </citation>
    <scope>NUCLEOTIDE SEQUENCE [LARGE SCALE GENOMIC DNA]</scope>
    <source>
        <strain evidence="2">Lyne_18-Q3-R50-59_MAXAC.006</strain>
    </source>
</reference>
<keyword evidence="2" id="KW-0067">ATP-binding</keyword>
<organism evidence="2 3">
    <name type="scientific">Candidatus Neomicrothrix subdominans</name>
    <dbReference type="NCBI Taxonomy" id="2954438"/>
    <lineage>
        <taxon>Bacteria</taxon>
        <taxon>Bacillati</taxon>
        <taxon>Actinomycetota</taxon>
        <taxon>Acidimicrobiia</taxon>
        <taxon>Acidimicrobiales</taxon>
        <taxon>Microthrixaceae</taxon>
        <taxon>Candidatus Neomicrothrix</taxon>
    </lineage>
</organism>
<dbReference type="InterPro" id="IPR050742">
    <property type="entry name" value="Helicase_Restrict-Modif_Enz"/>
</dbReference>
<dbReference type="GO" id="GO:0006304">
    <property type="term" value="P:DNA modification"/>
    <property type="evidence" value="ECO:0007669"/>
    <property type="project" value="InterPro"/>
</dbReference>
<dbReference type="PANTHER" id="PTHR47396">
    <property type="entry name" value="TYPE I RESTRICTION ENZYME ECOKI R PROTEIN"/>
    <property type="match status" value="1"/>
</dbReference>
<dbReference type="Pfam" id="PF08463">
    <property type="entry name" value="EcoEI_R_C"/>
    <property type="match status" value="1"/>
</dbReference>
<dbReference type="SMART" id="SM00487">
    <property type="entry name" value="DEXDc"/>
    <property type="match status" value="1"/>
</dbReference>
<sequence length="944" mass="105612">MVPADPADYLAPENKARIRIDQMLKRAGWVVQDYKNVNLYAGEGVAVRELVTNAGPADYVLFLNRQAVGVIEAKKQGTTLAGVEWQTVKYQSSIPDALPAHLTGSGHLPFGYESTGDETWFTCRFDPEPTARRVFWFHRPNTLADMVEADVEGLGGSLRATVHDIEPLPPKEQTPWLRDAQHDAITNLERSLQENRPRALIQMATGSGKTFAAANIAERLITQGGAKRILFLVDRANLGKQTLKEFQGFDVPGTGRKFSELYNVQRLSSNTVDPVSKVCISTIQRVYSILRGDDTFEEELDEHSTFDNEPQRTIEVDYNEHLPIEAFDVIIIDECHRSIYGVWRQVLEYFDAFLIGLTATPGKQTFGFFNQNLVMEYGFPQAVADGVNVDFDVFRLSTAITEAGSTIEGDQGYVTTFRNRETRQERLEAVDEDLTYDQHALDRKVVSKDQIRTVVRAFRDNLPAMFPDRKVDAQGRLVNIPKTLVFAKDDSHAEDIVRIAREEFGKGNDIIAKITYKSSDGNKPEDLLAAFRTSYNPRIAVTVDMIATGTDVKPIEAVLFMRMVRSRNFFEQMKGRGVRTIDADALQAVTPDAVTKDRFVLIDAVGVTETKLSDSTPLERKRGVSLAKLLHQARLGHVSEDLVSSLASRLTRLDGRIAADDRERLEEIAGSSLSDLAHQMVDAIDPDRQLAEVQMDSGAAAPDEAAVEATKKKMFEQALLPIASNPELCDELENVQRSVEQMIDEISKDTITRADFVIDAESRAKQTVESFRQYLEDNQDEITGLQVYFSKPYAQRPTYADIKALADAISKPPHSWTAEKLWDAYETLDDSKVRGSAGTVLTNLVSLVRFALGVDDQLEPWPQRVQERFDAWMLQQLQDGRTFTEGQTEWLGLIRDHLAASLSIDLVELQDPPFSQHGGLFKARELFGNDLDSILVDLTKALAA</sequence>
<dbReference type="Gene3D" id="3.40.50.300">
    <property type="entry name" value="P-loop containing nucleotide triphosphate hydrolases"/>
    <property type="match status" value="2"/>
</dbReference>
<keyword evidence="2" id="KW-0347">Helicase</keyword>
<dbReference type="InterPro" id="IPR006935">
    <property type="entry name" value="Helicase/UvrB_N"/>
</dbReference>
<keyword evidence="2" id="KW-0378">Hydrolase</keyword>
<dbReference type="GO" id="GO:0004386">
    <property type="term" value="F:helicase activity"/>
    <property type="evidence" value="ECO:0007669"/>
    <property type="project" value="UniProtKB-KW"/>
</dbReference>
<protein>
    <submittedName>
        <fullName evidence="2">DEAD/DEAH box helicase family protein</fullName>
    </submittedName>
</protein>
<comment type="caution">
    <text evidence="2">The sequence shown here is derived from an EMBL/GenBank/DDBJ whole genome shotgun (WGS) entry which is preliminary data.</text>
</comment>
<dbReference type="GO" id="GO:0005829">
    <property type="term" value="C:cytosol"/>
    <property type="evidence" value="ECO:0007669"/>
    <property type="project" value="TreeGrafter"/>
</dbReference>
<dbReference type="AlphaFoldDB" id="A0A936NDD8"/>
<evidence type="ECO:0000313" key="3">
    <source>
        <dbReference type="Proteomes" id="UP000727993"/>
    </source>
</evidence>
<dbReference type="SUPFAM" id="SSF52540">
    <property type="entry name" value="P-loop containing nucleoside triphosphate hydrolases"/>
    <property type="match status" value="2"/>
</dbReference>
<accession>A0A936NDD8</accession>
<dbReference type="InterPro" id="IPR013670">
    <property type="entry name" value="EcoEI_R_C_dom"/>
</dbReference>
<name>A0A936NDD8_9ACTN</name>
<gene>
    <name evidence="2" type="ORF">IPN02_15625</name>
</gene>
<dbReference type="PANTHER" id="PTHR47396:SF1">
    <property type="entry name" value="ATP-DEPENDENT HELICASE IRC3-RELATED"/>
    <property type="match status" value="1"/>
</dbReference>
<evidence type="ECO:0000313" key="2">
    <source>
        <dbReference type="EMBL" id="MBK9298233.1"/>
    </source>
</evidence>
<dbReference type="InterPro" id="IPR014001">
    <property type="entry name" value="Helicase_ATP-bd"/>
</dbReference>
<keyword evidence="2" id="KW-0547">Nucleotide-binding</keyword>